<proteinExistence type="predicted"/>
<keyword evidence="2" id="KW-1185">Reference proteome</keyword>
<accession>A0ABW9V5C3</accession>
<dbReference type="RefSeq" id="WP_160990276.1">
    <property type="nucleotide sequence ID" value="NZ_WWCO01000006.1"/>
</dbReference>
<comment type="caution">
    <text evidence="1">The sequence shown here is derived from an EMBL/GenBank/DDBJ whole genome shotgun (WGS) entry which is preliminary data.</text>
</comment>
<dbReference type="EMBL" id="WWCO01000006">
    <property type="protein sequence ID" value="MYM34894.1"/>
    <property type="molecule type" value="Genomic_DNA"/>
</dbReference>
<reference evidence="1 2" key="1">
    <citation type="submission" date="2019-12" db="EMBL/GenBank/DDBJ databases">
        <title>Novel species isolated from a subtropical stream in China.</title>
        <authorList>
            <person name="Lu H."/>
        </authorList>
    </citation>
    <scope>NUCLEOTIDE SEQUENCE [LARGE SCALE GENOMIC DNA]</scope>
    <source>
        <strain evidence="1 2">FT94W</strain>
    </source>
</reference>
<organism evidence="1 2">
    <name type="scientific">Duganella lactea</name>
    <dbReference type="NCBI Taxonomy" id="2692173"/>
    <lineage>
        <taxon>Bacteria</taxon>
        <taxon>Pseudomonadati</taxon>
        <taxon>Pseudomonadota</taxon>
        <taxon>Betaproteobacteria</taxon>
        <taxon>Burkholderiales</taxon>
        <taxon>Oxalobacteraceae</taxon>
        <taxon>Telluria group</taxon>
        <taxon>Duganella</taxon>
    </lineage>
</organism>
<gene>
    <name evidence="1" type="ORF">GTP38_11140</name>
</gene>
<name>A0ABW9V5C3_9BURK</name>
<evidence type="ECO:0000313" key="2">
    <source>
        <dbReference type="Proteomes" id="UP000449678"/>
    </source>
</evidence>
<sequence length="165" mass="18841">MLPKELKSQKLQEKRLAQIPAFKPMKKGKLPKPFNKMGGPRLSCTGLVNVSLSHQVIFVWKDGEIFSDRAFFGWLMKKVGSTDLYPLLEMHWHPSHKGLHIKTPCNTDFDYSNRQLPSAPELDIRAAKAYDPQLEDDRLRLVERFCQVAGIELGAPEGLWSLIKI</sequence>
<evidence type="ECO:0000313" key="1">
    <source>
        <dbReference type="EMBL" id="MYM34894.1"/>
    </source>
</evidence>
<protein>
    <submittedName>
        <fullName evidence="1">Uncharacterized protein</fullName>
    </submittedName>
</protein>
<dbReference type="Proteomes" id="UP000449678">
    <property type="component" value="Unassembled WGS sequence"/>
</dbReference>